<reference evidence="1 2" key="1">
    <citation type="journal article" date="2020" name="Microb. Genom.">
        <title>Genetic diversity of clinical and environmental Mucorales isolates obtained from an investigation of mucormycosis cases among solid organ transplant recipients.</title>
        <authorList>
            <person name="Nguyen M.H."/>
            <person name="Kaul D."/>
            <person name="Muto C."/>
            <person name="Cheng S.J."/>
            <person name="Richter R.A."/>
            <person name="Bruno V.M."/>
            <person name="Liu G."/>
            <person name="Beyhan S."/>
            <person name="Sundermann A.J."/>
            <person name="Mounaud S."/>
            <person name="Pasculle A.W."/>
            <person name="Nierman W.C."/>
            <person name="Driscoll E."/>
            <person name="Cumbie R."/>
            <person name="Clancy C.J."/>
            <person name="Dupont C.L."/>
        </authorList>
    </citation>
    <scope>NUCLEOTIDE SEQUENCE [LARGE SCALE GENOMIC DNA]</scope>
    <source>
        <strain evidence="1 2">GL24</strain>
    </source>
</reference>
<evidence type="ECO:0000313" key="2">
    <source>
        <dbReference type="Proteomes" id="UP000740926"/>
    </source>
</evidence>
<dbReference type="EMBL" id="JAANIU010025876">
    <property type="protein sequence ID" value="KAG1521369.1"/>
    <property type="molecule type" value="Genomic_DNA"/>
</dbReference>
<dbReference type="Proteomes" id="UP000740926">
    <property type="component" value="Unassembled WGS sequence"/>
</dbReference>
<name>A0A9P6XL46_9FUNG</name>
<comment type="caution">
    <text evidence="1">The sequence shown here is derived from an EMBL/GenBank/DDBJ whole genome shotgun (WGS) entry which is preliminary data.</text>
</comment>
<accession>A0A9P6XL46</accession>
<gene>
    <name evidence="1" type="ORF">G6F50_018726</name>
</gene>
<protein>
    <submittedName>
        <fullName evidence="1">Uncharacterized protein</fullName>
    </submittedName>
</protein>
<proteinExistence type="predicted"/>
<keyword evidence="2" id="KW-1185">Reference proteome</keyword>
<evidence type="ECO:0000313" key="1">
    <source>
        <dbReference type="EMBL" id="KAG1521369.1"/>
    </source>
</evidence>
<sequence>MTQVIEKYSNDNLDFSVNTDQEFITYYGSSQESEDSAKEKEEPGYIHEALSKLKSVKHPDSIISGGDWEQLIIDDVNQV</sequence>
<dbReference type="AlphaFoldDB" id="A0A9P6XL46"/>
<organism evidence="1 2">
    <name type="scientific">Rhizopus delemar</name>
    <dbReference type="NCBI Taxonomy" id="936053"/>
    <lineage>
        <taxon>Eukaryota</taxon>
        <taxon>Fungi</taxon>
        <taxon>Fungi incertae sedis</taxon>
        <taxon>Mucoromycota</taxon>
        <taxon>Mucoromycotina</taxon>
        <taxon>Mucoromycetes</taxon>
        <taxon>Mucorales</taxon>
        <taxon>Mucorineae</taxon>
        <taxon>Rhizopodaceae</taxon>
        <taxon>Rhizopus</taxon>
    </lineage>
</organism>